<evidence type="ECO:0000313" key="4">
    <source>
        <dbReference type="Proteomes" id="UP000281647"/>
    </source>
</evidence>
<keyword evidence="2" id="KW-0812">Transmembrane</keyword>
<evidence type="ECO:0008006" key="5">
    <source>
        <dbReference type="Google" id="ProtNLM"/>
    </source>
</evidence>
<dbReference type="Proteomes" id="UP000281647">
    <property type="component" value="Unassembled WGS sequence"/>
</dbReference>
<name>A0A432V8I2_9HYPH</name>
<keyword evidence="4" id="KW-1185">Reference proteome</keyword>
<gene>
    <name evidence="3" type="ORF">EET67_07615</name>
</gene>
<evidence type="ECO:0000256" key="2">
    <source>
        <dbReference type="SAM" id="Phobius"/>
    </source>
</evidence>
<evidence type="ECO:0000256" key="1">
    <source>
        <dbReference type="SAM" id="MobiDB-lite"/>
    </source>
</evidence>
<dbReference type="EMBL" id="RKST01000006">
    <property type="protein sequence ID" value="RUM98488.1"/>
    <property type="molecule type" value="Genomic_DNA"/>
</dbReference>
<feature type="compositionally biased region" description="Low complexity" evidence="1">
    <location>
        <begin position="83"/>
        <end position="93"/>
    </location>
</feature>
<organism evidence="3 4">
    <name type="scientific">Borborobacter arsenicus</name>
    <dbReference type="NCBI Taxonomy" id="1851146"/>
    <lineage>
        <taxon>Bacteria</taxon>
        <taxon>Pseudomonadati</taxon>
        <taxon>Pseudomonadota</taxon>
        <taxon>Alphaproteobacteria</taxon>
        <taxon>Hyphomicrobiales</taxon>
        <taxon>Phyllobacteriaceae</taxon>
        <taxon>Borborobacter</taxon>
    </lineage>
</organism>
<accession>A0A432V8I2</accession>
<keyword evidence="2" id="KW-0472">Membrane</keyword>
<protein>
    <recommendedName>
        <fullName evidence="5">Anti-sigma factor</fullName>
    </recommendedName>
</protein>
<dbReference type="AlphaFoldDB" id="A0A432V8I2"/>
<sequence>MVDERDRMARASKYVLGLMDEDERERAERDLEHDPAFLDAMVRVAERMHLFDLTKPHQGAAPALWKSITAHLTAQPQIGVAGPGETAPASSPAPATPAPVEPGVGSTRRTASGWRLPLMALSLLAACGLGYAAGSVGTAPAPADCGPVQE</sequence>
<evidence type="ECO:0000313" key="3">
    <source>
        <dbReference type="EMBL" id="RUM98488.1"/>
    </source>
</evidence>
<reference evidence="3 4" key="1">
    <citation type="submission" date="2018-11" db="EMBL/GenBank/DDBJ databases">
        <title>Pseudaminobacter arsenicus sp. nov., an arsenic-resistant bacterium isolated from arsenic-rich aquifers.</title>
        <authorList>
            <person name="Mu Y."/>
        </authorList>
    </citation>
    <scope>NUCLEOTIDE SEQUENCE [LARGE SCALE GENOMIC DNA]</scope>
    <source>
        <strain evidence="3 4">CB3</strain>
    </source>
</reference>
<comment type="caution">
    <text evidence="3">The sequence shown here is derived from an EMBL/GenBank/DDBJ whole genome shotgun (WGS) entry which is preliminary data.</text>
</comment>
<keyword evidence="2" id="KW-1133">Transmembrane helix</keyword>
<dbReference type="RefSeq" id="WP_128626341.1">
    <property type="nucleotide sequence ID" value="NZ_RKST01000006.1"/>
</dbReference>
<feature type="transmembrane region" description="Helical" evidence="2">
    <location>
        <begin position="116"/>
        <end position="134"/>
    </location>
</feature>
<feature type="region of interest" description="Disordered" evidence="1">
    <location>
        <begin position="76"/>
        <end position="109"/>
    </location>
</feature>
<dbReference type="OrthoDB" id="8081633at2"/>
<proteinExistence type="predicted"/>